<dbReference type="GeneID" id="97287743"/>
<evidence type="ECO:0000313" key="3">
    <source>
        <dbReference type="EMBL" id="SUJ19702.1"/>
    </source>
</evidence>
<dbReference type="InterPro" id="IPR048427">
    <property type="entry name" value="YpoC"/>
</dbReference>
<evidence type="ECO:0000313" key="2">
    <source>
        <dbReference type="EMBL" id="GEP99011.1"/>
    </source>
</evidence>
<dbReference type="AlphaFoldDB" id="A0A2T7BW41"/>
<evidence type="ECO:0000313" key="5">
    <source>
        <dbReference type="Proteomes" id="UP000321598"/>
    </source>
</evidence>
<reference evidence="3 4" key="1">
    <citation type="submission" date="2018-06" db="EMBL/GenBank/DDBJ databases">
        <authorList>
            <consortium name="Pathogen Informatics"/>
            <person name="Doyle S."/>
        </authorList>
    </citation>
    <scope>NUCLEOTIDE SEQUENCE [LARGE SCALE GENOMIC DNA]</scope>
    <source>
        <strain evidence="3 4">NCTC12413</strain>
    </source>
</reference>
<gene>
    <name evidence="3" type="ORF">NCTC12413_01469</name>
    <name evidence="2" type="ORF">SAR03_00490</name>
</gene>
<feature type="domain" description="YpoC-like" evidence="1">
    <location>
        <begin position="7"/>
        <end position="106"/>
    </location>
</feature>
<dbReference type="Proteomes" id="UP000321598">
    <property type="component" value="Unassembled WGS sequence"/>
</dbReference>
<dbReference type="OrthoDB" id="2390001at2"/>
<dbReference type="EMBL" id="UGZE01000001">
    <property type="protein sequence ID" value="SUJ19702.1"/>
    <property type="molecule type" value="Genomic_DNA"/>
</dbReference>
<dbReference type="Pfam" id="PF21747">
    <property type="entry name" value="YpoC"/>
    <property type="match status" value="1"/>
</dbReference>
<evidence type="ECO:0000259" key="1">
    <source>
        <dbReference type="Pfam" id="PF21747"/>
    </source>
</evidence>
<reference evidence="2 5" key="2">
    <citation type="submission" date="2019-07" db="EMBL/GenBank/DDBJ databases">
        <title>Whole genome shotgun sequence of Staphylococcus arlettae NBRC 109765.</title>
        <authorList>
            <person name="Hosoyama A."/>
            <person name="Uohara A."/>
            <person name="Ohji S."/>
            <person name="Ichikawa N."/>
        </authorList>
    </citation>
    <scope>NUCLEOTIDE SEQUENCE [LARGE SCALE GENOMIC DNA]</scope>
    <source>
        <strain evidence="2 5">NBRC 109765</strain>
    </source>
</reference>
<dbReference type="EMBL" id="BKAV01000001">
    <property type="protein sequence ID" value="GEP99011.1"/>
    <property type="molecule type" value="Genomic_DNA"/>
</dbReference>
<dbReference type="Proteomes" id="UP000254956">
    <property type="component" value="Unassembled WGS sequence"/>
</dbReference>
<sequence>MITKETFIELEQKIDVYAQQKQLKTTEAQEYLDQYLQLIVDYFKQINEIEEIDFNTLDSLNVVPMNFQERYEYILARKHHFMGYRQMKTLKTELIKMNAAYQIRQKNSNLK</sequence>
<organism evidence="3 4">
    <name type="scientific">Staphylococcus arlettae</name>
    <dbReference type="NCBI Taxonomy" id="29378"/>
    <lineage>
        <taxon>Bacteria</taxon>
        <taxon>Bacillati</taxon>
        <taxon>Bacillota</taxon>
        <taxon>Bacilli</taxon>
        <taxon>Bacillales</taxon>
        <taxon>Staphylococcaceae</taxon>
        <taxon>Staphylococcus</taxon>
    </lineage>
</organism>
<evidence type="ECO:0000313" key="4">
    <source>
        <dbReference type="Proteomes" id="UP000254956"/>
    </source>
</evidence>
<keyword evidence="5" id="KW-1185">Reference proteome</keyword>
<dbReference type="RefSeq" id="WP_002511167.1">
    <property type="nucleotide sequence ID" value="NZ_AP019698.1"/>
</dbReference>
<accession>A0A2T7BW41</accession>
<proteinExistence type="predicted"/>
<name>A0A2T7BW41_9STAP</name>
<dbReference type="STRING" id="1212545.SARL_12541"/>
<protein>
    <submittedName>
        <fullName evidence="3">Putative staphylococcal protein</fullName>
    </submittedName>
</protein>